<reference evidence="1" key="1">
    <citation type="journal article" date="2015" name="ISME J.">
        <title>Aquifer environment selects for microbial species cohorts in sediment and groundwater.</title>
        <authorList>
            <person name="Hug L.A."/>
            <person name="Thomas B.C."/>
            <person name="Brown C.T."/>
            <person name="Frischkorn K.R."/>
            <person name="Williams K.H."/>
            <person name="Tringe S.G."/>
            <person name="Banfield J.F."/>
        </authorList>
    </citation>
    <scope>NUCLEOTIDE SEQUENCE</scope>
</reference>
<sequence length="174" mass="18253">MEAFAALVLSALVIAPAAGGTLLAREVTSWSVDMDWTEVTPGLSVLLQGTYHNVSMLFSTGERGTYRLVVQTSFHGRLGVAGLIPDLGTLTILEEYAVVQSRFVGTASLAPDGSALSRDGVLSMRAVGSVTVDVAGTSITEDANVLLLVLVRDGRIAWARIGVPLGWPFQALAP</sequence>
<protein>
    <submittedName>
        <fullName evidence="1">Uncharacterized protein</fullName>
    </submittedName>
</protein>
<dbReference type="EMBL" id="KT007002">
    <property type="protein sequence ID" value="AKQ02745.1"/>
    <property type="molecule type" value="Genomic_DNA"/>
</dbReference>
<organism evidence="1">
    <name type="scientific">uncultured euryarchaeote Rifle_16ft_4_minimus_37664</name>
    <dbReference type="NCBI Taxonomy" id="1665194"/>
    <lineage>
        <taxon>Archaea</taxon>
        <taxon>Methanobacteriati</taxon>
        <taxon>Methanobacteriota</taxon>
        <taxon>environmental samples</taxon>
    </lineage>
</organism>
<accession>A0A0H4T7M9</accession>
<proteinExistence type="predicted"/>
<dbReference type="AlphaFoldDB" id="A0A0H4T7M9"/>
<name>A0A0H4T7M9_9EURY</name>
<evidence type="ECO:0000313" key="1">
    <source>
        <dbReference type="EMBL" id="AKQ02745.1"/>
    </source>
</evidence>